<dbReference type="EMBL" id="WVQY01000001">
    <property type="protein sequence ID" value="NOD28750.1"/>
    <property type="molecule type" value="Genomic_DNA"/>
</dbReference>
<organism evidence="1 2">
    <name type="scientific">Ruegeria atlantica</name>
    <dbReference type="NCBI Taxonomy" id="81569"/>
    <lineage>
        <taxon>Bacteria</taxon>
        <taxon>Pseudomonadati</taxon>
        <taxon>Pseudomonadota</taxon>
        <taxon>Alphaproteobacteria</taxon>
        <taxon>Rhodobacterales</taxon>
        <taxon>Roseobacteraceae</taxon>
        <taxon>Ruegeria</taxon>
    </lineage>
</organism>
<name>A0ABX1W7V0_9RHOB</name>
<protein>
    <submittedName>
        <fullName evidence="1">Uncharacterized protein</fullName>
    </submittedName>
</protein>
<evidence type="ECO:0000313" key="1">
    <source>
        <dbReference type="EMBL" id="NOD28750.1"/>
    </source>
</evidence>
<sequence length="106" mass="11919">MFAGTVSAFHPMVKPVVALNPFLSLNEPNQSGCPARRLGQTDDLEICCYTMSCEAHHRQTGIVSCMKLIIALCELLNRKSNNGREILLHFLIIFRNFVTLYVGEHI</sequence>
<comment type="caution">
    <text evidence="1">The sequence shown here is derived from an EMBL/GenBank/DDBJ whole genome shotgun (WGS) entry which is preliminary data.</text>
</comment>
<dbReference type="Proteomes" id="UP000599383">
    <property type="component" value="Unassembled WGS sequence"/>
</dbReference>
<reference evidence="1 2" key="1">
    <citation type="submission" date="2019-12" db="EMBL/GenBank/DDBJ databases">
        <title>Ruegeria JWLKs population differentiation of coral mucus and skeleton niches.</title>
        <authorList>
            <person name="Luo D."/>
        </authorList>
    </citation>
    <scope>NUCLEOTIDE SEQUENCE [LARGE SCALE GENOMIC DNA]</scope>
    <source>
        <strain evidence="1 2">HKCCD6238</strain>
    </source>
</reference>
<keyword evidence="2" id="KW-1185">Reference proteome</keyword>
<evidence type="ECO:0000313" key="2">
    <source>
        <dbReference type="Proteomes" id="UP000599383"/>
    </source>
</evidence>
<accession>A0ABX1W7V0</accession>
<dbReference type="RefSeq" id="WP_171205391.1">
    <property type="nucleotide sequence ID" value="NZ_WVQY01000001.1"/>
</dbReference>
<gene>
    <name evidence="1" type="ORF">GS617_00560</name>
</gene>
<proteinExistence type="predicted"/>